<accession>A0ABN9FB08</accession>
<gene>
    <name evidence="1" type="ORF">SPARVUS_LOCUS11658123</name>
</gene>
<evidence type="ECO:0000313" key="1">
    <source>
        <dbReference type="EMBL" id="CAI9594017.1"/>
    </source>
</evidence>
<proteinExistence type="predicted"/>
<reference evidence="1" key="1">
    <citation type="submission" date="2023-05" db="EMBL/GenBank/DDBJ databases">
        <authorList>
            <person name="Stuckert A."/>
        </authorList>
    </citation>
    <scope>NUCLEOTIDE SEQUENCE</scope>
</reference>
<sequence>MQSSKQDVTCDIIAYYVEVPYDDRCSPRERAQAGGGRPFINGHLTLHCPAVYIQRPDG</sequence>
<evidence type="ECO:0000313" key="2">
    <source>
        <dbReference type="Proteomes" id="UP001162483"/>
    </source>
</evidence>
<protein>
    <submittedName>
        <fullName evidence="1">Uncharacterized protein</fullName>
    </submittedName>
</protein>
<name>A0ABN9FB08_9NEOB</name>
<dbReference type="Proteomes" id="UP001162483">
    <property type="component" value="Unassembled WGS sequence"/>
</dbReference>
<feature type="non-terminal residue" evidence="1">
    <location>
        <position position="58"/>
    </location>
</feature>
<comment type="caution">
    <text evidence="1">The sequence shown here is derived from an EMBL/GenBank/DDBJ whole genome shotgun (WGS) entry which is preliminary data.</text>
</comment>
<organism evidence="1 2">
    <name type="scientific">Staurois parvus</name>
    <dbReference type="NCBI Taxonomy" id="386267"/>
    <lineage>
        <taxon>Eukaryota</taxon>
        <taxon>Metazoa</taxon>
        <taxon>Chordata</taxon>
        <taxon>Craniata</taxon>
        <taxon>Vertebrata</taxon>
        <taxon>Euteleostomi</taxon>
        <taxon>Amphibia</taxon>
        <taxon>Batrachia</taxon>
        <taxon>Anura</taxon>
        <taxon>Neobatrachia</taxon>
        <taxon>Ranoidea</taxon>
        <taxon>Ranidae</taxon>
        <taxon>Staurois</taxon>
    </lineage>
</organism>
<dbReference type="EMBL" id="CATNWA010016612">
    <property type="protein sequence ID" value="CAI9594017.1"/>
    <property type="molecule type" value="Genomic_DNA"/>
</dbReference>
<keyword evidence="2" id="KW-1185">Reference proteome</keyword>